<organism evidence="1 2">
    <name type="scientific">Shiella aurantiaca</name>
    <dbReference type="NCBI Taxonomy" id="3058365"/>
    <lineage>
        <taxon>Bacteria</taxon>
        <taxon>Pseudomonadati</taxon>
        <taxon>Bacteroidota</taxon>
        <taxon>Cytophagia</taxon>
        <taxon>Cytophagales</taxon>
        <taxon>Shiellaceae</taxon>
        <taxon>Shiella</taxon>
    </lineage>
</organism>
<dbReference type="SUPFAM" id="SSF158446">
    <property type="entry name" value="IVS-encoded protein-like"/>
    <property type="match status" value="1"/>
</dbReference>
<dbReference type="Gene3D" id="1.20.1440.60">
    <property type="entry name" value="23S rRNA-intervening sequence"/>
    <property type="match status" value="1"/>
</dbReference>
<proteinExistence type="predicted"/>
<accession>A0ABT8F5G3</accession>
<comment type="caution">
    <text evidence="1">The sequence shown here is derived from an EMBL/GenBank/DDBJ whole genome shotgun (WGS) entry which is preliminary data.</text>
</comment>
<dbReference type="NCBIfam" id="TIGR02436">
    <property type="entry name" value="four helix bundle protein"/>
    <property type="match status" value="1"/>
</dbReference>
<dbReference type="Pfam" id="PF05635">
    <property type="entry name" value="23S_rRNA_IVP"/>
    <property type="match status" value="1"/>
</dbReference>
<evidence type="ECO:0000313" key="2">
    <source>
        <dbReference type="Proteomes" id="UP001168552"/>
    </source>
</evidence>
<dbReference type="EMBL" id="JAUHJS010000003">
    <property type="protein sequence ID" value="MDN4165201.1"/>
    <property type="molecule type" value="Genomic_DNA"/>
</dbReference>
<reference evidence="1" key="1">
    <citation type="submission" date="2023-06" db="EMBL/GenBank/DDBJ databases">
        <title>Cytophagales bacterium Strain LB-30, isolated from soil.</title>
        <authorList>
            <person name="Liu B."/>
        </authorList>
    </citation>
    <scope>NUCLEOTIDE SEQUENCE</scope>
    <source>
        <strain evidence="1">LB-30</strain>
    </source>
</reference>
<dbReference type="PANTHER" id="PTHR38471">
    <property type="entry name" value="FOUR HELIX BUNDLE PROTEIN"/>
    <property type="match status" value="1"/>
</dbReference>
<dbReference type="CDD" id="cd16377">
    <property type="entry name" value="23S_rRNA_IVP_like"/>
    <property type="match status" value="1"/>
</dbReference>
<dbReference type="InterPro" id="IPR036583">
    <property type="entry name" value="23S_rRNA_IVS_sf"/>
</dbReference>
<dbReference type="Proteomes" id="UP001168552">
    <property type="component" value="Unassembled WGS sequence"/>
</dbReference>
<sequence length="122" mass="14141">MSKVERFEDLNCWKKSREVVSLIYQLTNAEPFSRDFDLRSQLRRCTVSVMTNIAEGFGRISKKEFIRFLDISLGSLSETKSLLYVAKDVGYLSESVRGDVYEQLEEIKRMILGLIVHLKKSL</sequence>
<protein>
    <submittedName>
        <fullName evidence="1">Four helix bundle protein</fullName>
    </submittedName>
</protein>
<dbReference type="InterPro" id="IPR012657">
    <property type="entry name" value="23S_rRNA-intervening_sequence"/>
</dbReference>
<dbReference type="PANTHER" id="PTHR38471:SF2">
    <property type="entry name" value="FOUR HELIX BUNDLE PROTEIN"/>
    <property type="match status" value="1"/>
</dbReference>
<gene>
    <name evidence="1" type="ORF">QWY31_06795</name>
</gene>
<evidence type="ECO:0000313" key="1">
    <source>
        <dbReference type="EMBL" id="MDN4165201.1"/>
    </source>
</evidence>
<dbReference type="RefSeq" id="WP_320003727.1">
    <property type="nucleotide sequence ID" value="NZ_JAUHJS010000003.1"/>
</dbReference>
<keyword evidence="2" id="KW-1185">Reference proteome</keyword>
<name>A0ABT8F5G3_9BACT</name>